<dbReference type="EMBL" id="WHJC01000329">
    <property type="protein sequence ID" value="MPQ44825.1"/>
    <property type="molecule type" value="Genomic_DNA"/>
</dbReference>
<proteinExistence type="predicted"/>
<protein>
    <recommendedName>
        <fullName evidence="3">SMI1/KNR4 family protein</fullName>
    </recommendedName>
</protein>
<sequence>MTYHSDLSEFKEWIKYVDPAITYSNYSEFKTQWIKYMNPSITYSEDIVNNLNISNDDKDFLINVGFPKNCSPFLIFQSLSEGAFLPLTKKFNLKDEYYNDFFYIGFNNELDIITIENTSSQIKCIDFQSFEELYVNNSILTFAESLLQYFIFIRKVNGPCAYLRENCPPTEIQLLKNSLNNIDNSSLLKDTFWGEEITKFYI</sequence>
<evidence type="ECO:0000313" key="2">
    <source>
        <dbReference type="Proteomes" id="UP000430345"/>
    </source>
</evidence>
<accession>A0A6I1MN50</accession>
<dbReference type="AlphaFoldDB" id="A0A6I1MN50"/>
<evidence type="ECO:0008006" key="3">
    <source>
        <dbReference type="Google" id="ProtNLM"/>
    </source>
</evidence>
<dbReference type="RefSeq" id="WP_152891630.1">
    <property type="nucleotide sequence ID" value="NZ_WHJC01000329.1"/>
</dbReference>
<dbReference type="Proteomes" id="UP000430345">
    <property type="component" value="Unassembled WGS sequence"/>
</dbReference>
<name>A0A6I1MN50_9CLOT</name>
<reference evidence="1 2" key="1">
    <citation type="submission" date="2019-10" db="EMBL/GenBank/DDBJ databases">
        <title>The Genome Sequence of Clostridium tarantellae Isolated from Fish Brain.</title>
        <authorList>
            <person name="Bano L."/>
            <person name="Kiel M."/>
            <person name="Sales G."/>
            <person name="Doxey A.C."/>
            <person name="Mansfield M.J."/>
            <person name="Schiavone M."/>
            <person name="Rossetto O."/>
            <person name="Pirazzini M."/>
            <person name="Dobrindt U."/>
            <person name="Montecucco C."/>
        </authorList>
    </citation>
    <scope>NUCLEOTIDE SEQUENCE [LARGE SCALE GENOMIC DNA]</scope>
    <source>
        <strain evidence="1 2">DSM 3997</strain>
    </source>
</reference>
<keyword evidence="2" id="KW-1185">Reference proteome</keyword>
<dbReference type="OrthoDB" id="893152at2"/>
<gene>
    <name evidence="1" type="ORF">GBZ86_13880</name>
</gene>
<evidence type="ECO:0000313" key="1">
    <source>
        <dbReference type="EMBL" id="MPQ44825.1"/>
    </source>
</evidence>
<comment type="caution">
    <text evidence="1">The sequence shown here is derived from an EMBL/GenBank/DDBJ whole genome shotgun (WGS) entry which is preliminary data.</text>
</comment>
<organism evidence="1 2">
    <name type="scientific">Clostridium tarantellae</name>
    <dbReference type="NCBI Taxonomy" id="39493"/>
    <lineage>
        <taxon>Bacteria</taxon>
        <taxon>Bacillati</taxon>
        <taxon>Bacillota</taxon>
        <taxon>Clostridia</taxon>
        <taxon>Eubacteriales</taxon>
        <taxon>Clostridiaceae</taxon>
        <taxon>Clostridium</taxon>
    </lineage>
</organism>